<evidence type="ECO:0000256" key="6">
    <source>
        <dbReference type="RuleBase" id="RU003693"/>
    </source>
</evidence>
<dbReference type="InterPro" id="IPR050087">
    <property type="entry name" value="AON_synthase_class-II"/>
</dbReference>
<sequence length="632" mass="68424">MTETGEKNPDLALLHKQVVEIVAERTLYDESHLLPDSHFEADLGIDSVILESILASLQERFGIGRLNGQVATLRELVDAVAAELGREGGAAWADGPDTVLSALVSAALRQTQYRRDQLGPDTHLERDLGIDSVILTSVVAEVAQTFGAPETVPGTGEATTLRELADLLSAAWSHSEPATAAPAPEPGTARQEDRPAPQAGEGRQAPPSSAEDGWDSRSMKDFVEQRDPDLFAKARSFGAYRRGREEDRLYWYGMPLHSRCENRAVIFDELAGRKREFLMFASNNYLGLANHPKVIEAVCDATRSYGATHTGSRFIGGTNMLHKELERRLAAFKQRPACIVYPGGYAANLGSISALVKSYDTLVVDKLNHMSIVDGAKLSGGSRRIYQHNDMADLERVLRRGADSPGGTLIVADGVFSMHGDICDLPGIVRLAKAYGARVMIDDAHATGVLGARGSGTTEHFNLKGEVDLELGTMSKALAGMGGFVVGDEEVVEYLRYYSNSYVFAANIPAGVAAGLIAAIDVMEAEPERVKRLWTNIGALRARLLEAGFDLENSESAILPIRIGDERQAMEMGRAVRARGLYCQTVVFPGVPLGDARLRVSVTCEHTPEDLELAAEIFLDAARETGVRRAGR</sequence>
<dbReference type="InterPro" id="IPR004839">
    <property type="entry name" value="Aminotransferase_I/II_large"/>
</dbReference>
<evidence type="ECO:0000256" key="5">
    <source>
        <dbReference type="ARBA" id="ARBA00047715"/>
    </source>
</evidence>
<evidence type="ECO:0000256" key="3">
    <source>
        <dbReference type="ARBA" id="ARBA00022679"/>
    </source>
</evidence>
<feature type="region of interest" description="Disordered" evidence="7">
    <location>
        <begin position="174"/>
        <end position="216"/>
    </location>
</feature>
<comment type="cofactor">
    <cofactor evidence="1 6">
        <name>pyridoxal 5'-phosphate</name>
        <dbReference type="ChEBI" id="CHEBI:597326"/>
    </cofactor>
</comment>
<feature type="domain" description="Carrier" evidence="8">
    <location>
        <begin position="94"/>
        <end position="172"/>
    </location>
</feature>
<organism evidence="9">
    <name type="scientific">Streptomyces sp. CNQ-617</name>
    <dbReference type="NCBI Taxonomy" id="483421"/>
    <lineage>
        <taxon>Bacteria</taxon>
        <taxon>Bacillati</taxon>
        <taxon>Actinomycetota</taxon>
        <taxon>Actinomycetes</taxon>
        <taxon>Kitasatosporales</taxon>
        <taxon>Streptomycetaceae</taxon>
        <taxon>Streptomyces</taxon>
    </lineage>
</organism>
<dbReference type="SUPFAM" id="SSF53383">
    <property type="entry name" value="PLP-dependent transferases"/>
    <property type="match status" value="1"/>
</dbReference>
<dbReference type="EMBL" id="KF711829">
    <property type="protein sequence ID" value="AHF22852.1"/>
    <property type="molecule type" value="Genomic_DNA"/>
</dbReference>
<evidence type="ECO:0000256" key="7">
    <source>
        <dbReference type="SAM" id="MobiDB-lite"/>
    </source>
</evidence>
<dbReference type="Gene3D" id="1.10.1200.10">
    <property type="entry name" value="ACP-like"/>
    <property type="match status" value="2"/>
</dbReference>
<dbReference type="Pfam" id="PF00155">
    <property type="entry name" value="Aminotran_1_2"/>
    <property type="match status" value="1"/>
</dbReference>
<dbReference type="Pfam" id="PF00550">
    <property type="entry name" value="PP-binding"/>
    <property type="match status" value="2"/>
</dbReference>
<dbReference type="InterPro" id="IPR015422">
    <property type="entry name" value="PyrdxlP-dep_Trfase_small"/>
</dbReference>
<name>A0A067YNG8_9ACTN</name>
<dbReference type="PROSITE" id="PS00599">
    <property type="entry name" value="AA_TRANSFER_CLASS_2"/>
    <property type="match status" value="1"/>
</dbReference>
<dbReference type="InterPro" id="IPR001917">
    <property type="entry name" value="Aminotrans_II_pyridoxalP_BS"/>
</dbReference>
<evidence type="ECO:0000259" key="8">
    <source>
        <dbReference type="PROSITE" id="PS50075"/>
    </source>
</evidence>
<dbReference type="InterPro" id="IPR015424">
    <property type="entry name" value="PyrdxlP-dep_Trfase"/>
</dbReference>
<protein>
    <recommendedName>
        <fullName evidence="2">8-amino-7-oxononanoate synthase</fullName>
        <ecNumber evidence="2">2.3.1.47</ecNumber>
    </recommendedName>
</protein>
<dbReference type="SUPFAM" id="SSF47336">
    <property type="entry name" value="ACP-like"/>
    <property type="match status" value="2"/>
</dbReference>
<evidence type="ECO:0000256" key="4">
    <source>
        <dbReference type="ARBA" id="ARBA00022898"/>
    </source>
</evidence>
<evidence type="ECO:0000256" key="1">
    <source>
        <dbReference type="ARBA" id="ARBA00001933"/>
    </source>
</evidence>
<dbReference type="Gene3D" id="3.40.640.10">
    <property type="entry name" value="Type I PLP-dependent aspartate aminotransferase-like (Major domain)"/>
    <property type="match status" value="1"/>
</dbReference>
<reference evidence="9" key="1">
    <citation type="submission" date="2013-09" db="EMBL/GenBank/DDBJ databases">
        <authorList>
            <person name="Shaimaa S."/>
        </authorList>
    </citation>
    <scope>NUCLEOTIDE SEQUENCE</scope>
    <source>
        <strain evidence="9">CNQ-617</strain>
    </source>
</reference>
<comment type="catalytic activity">
    <reaction evidence="5">
        <text>6-carboxyhexanoyl-[ACP] + L-alanine + H(+) = (8S)-8-amino-7-oxononanoate + holo-[ACP] + CO2</text>
        <dbReference type="Rhea" id="RHEA:42288"/>
        <dbReference type="Rhea" id="RHEA-COMP:9685"/>
        <dbReference type="Rhea" id="RHEA-COMP:9955"/>
        <dbReference type="ChEBI" id="CHEBI:15378"/>
        <dbReference type="ChEBI" id="CHEBI:16526"/>
        <dbReference type="ChEBI" id="CHEBI:57972"/>
        <dbReference type="ChEBI" id="CHEBI:64479"/>
        <dbReference type="ChEBI" id="CHEBI:78846"/>
        <dbReference type="ChEBI" id="CHEBI:149468"/>
        <dbReference type="EC" id="2.3.1.47"/>
    </reaction>
</comment>
<accession>A0A067YNG8</accession>
<evidence type="ECO:0000256" key="2">
    <source>
        <dbReference type="ARBA" id="ARBA00013187"/>
    </source>
</evidence>
<dbReference type="CDD" id="cd06454">
    <property type="entry name" value="KBL_like"/>
    <property type="match status" value="1"/>
</dbReference>
<keyword evidence="4 6" id="KW-0663">Pyridoxal phosphate</keyword>
<proteinExistence type="inferred from homology"/>
<dbReference type="InterPro" id="IPR009081">
    <property type="entry name" value="PP-bd_ACP"/>
</dbReference>
<dbReference type="GO" id="GO:0030170">
    <property type="term" value="F:pyridoxal phosphate binding"/>
    <property type="evidence" value="ECO:0007669"/>
    <property type="project" value="InterPro"/>
</dbReference>
<comment type="similarity">
    <text evidence="6">Belongs to the class-II pyridoxal-phosphate-dependent aminotransferase family.</text>
</comment>
<keyword evidence="3" id="KW-0808">Transferase</keyword>
<dbReference type="AlphaFoldDB" id="A0A067YNG8"/>
<dbReference type="Gene3D" id="3.90.1150.10">
    <property type="entry name" value="Aspartate Aminotransferase, domain 1"/>
    <property type="match status" value="1"/>
</dbReference>
<dbReference type="PROSITE" id="PS50075">
    <property type="entry name" value="CARRIER"/>
    <property type="match status" value="1"/>
</dbReference>
<dbReference type="InterPro" id="IPR015421">
    <property type="entry name" value="PyrdxlP-dep_Trfase_major"/>
</dbReference>
<evidence type="ECO:0000313" key="9">
    <source>
        <dbReference type="EMBL" id="AHF22852.1"/>
    </source>
</evidence>
<gene>
    <name evidence="9" type="primary">marN</name>
</gene>
<dbReference type="InterPro" id="IPR036736">
    <property type="entry name" value="ACP-like_sf"/>
</dbReference>
<dbReference type="GO" id="GO:0008710">
    <property type="term" value="F:8-amino-7-oxononanoate synthase activity"/>
    <property type="evidence" value="ECO:0007669"/>
    <property type="project" value="UniProtKB-EC"/>
</dbReference>
<feature type="compositionally biased region" description="Low complexity" evidence="7">
    <location>
        <begin position="176"/>
        <end position="189"/>
    </location>
</feature>
<dbReference type="PANTHER" id="PTHR13693:SF3">
    <property type="entry name" value="LD36009P"/>
    <property type="match status" value="1"/>
</dbReference>
<reference evidence="9" key="2">
    <citation type="journal article" date="2014" name="J. Am. Chem. Soc.">
        <title>Elucidation of final steps of the marineosins biosynthetic pathway through identification and characterization of the corresponding gene cluster.</title>
        <authorList>
            <person name="Salem S.M."/>
            <person name="Kancharla P."/>
            <person name="Florova G."/>
            <person name="Gupta S."/>
            <person name="Lu W."/>
            <person name="Reynolds K.A."/>
        </authorList>
    </citation>
    <scope>NUCLEOTIDE SEQUENCE</scope>
    <source>
        <strain evidence="9">CNQ-617</strain>
    </source>
</reference>
<dbReference type="PANTHER" id="PTHR13693">
    <property type="entry name" value="CLASS II AMINOTRANSFERASE/8-AMINO-7-OXONONANOATE SYNTHASE"/>
    <property type="match status" value="1"/>
</dbReference>
<dbReference type="EC" id="2.3.1.47" evidence="2"/>